<comment type="caution">
    <text evidence="7">The sequence shown here is derived from an EMBL/GenBank/DDBJ whole genome shotgun (WGS) entry which is preliminary data.</text>
</comment>
<feature type="compositionally biased region" description="Acidic residues" evidence="5">
    <location>
        <begin position="362"/>
        <end position="372"/>
    </location>
</feature>
<evidence type="ECO:0000313" key="8">
    <source>
        <dbReference type="Proteomes" id="UP000646827"/>
    </source>
</evidence>
<keyword evidence="3 6" id="KW-1133">Transmembrane helix</keyword>
<dbReference type="GO" id="GO:0015095">
    <property type="term" value="F:magnesium ion transmembrane transporter activity"/>
    <property type="evidence" value="ECO:0007669"/>
    <property type="project" value="InterPro"/>
</dbReference>
<proteinExistence type="predicted"/>
<evidence type="ECO:0000256" key="1">
    <source>
        <dbReference type="ARBA" id="ARBA00004141"/>
    </source>
</evidence>
<organism evidence="7 8">
    <name type="scientific">Circinella minor</name>
    <dbReference type="NCBI Taxonomy" id="1195481"/>
    <lineage>
        <taxon>Eukaryota</taxon>
        <taxon>Fungi</taxon>
        <taxon>Fungi incertae sedis</taxon>
        <taxon>Mucoromycota</taxon>
        <taxon>Mucoromycotina</taxon>
        <taxon>Mucoromycetes</taxon>
        <taxon>Mucorales</taxon>
        <taxon>Lichtheimiaceae</taxon>
        <taxon>Circinella</taxon>
    </lineage>
</organism>
<feature type="transmembrane region" description="Helical" evidence="6">
    <location>
        <begin position="54"/>
        <end position="74"/>
    </location>
</feature>
<sequence length="572" mass="64298">MPGDEIVINFVIGIFVSLGASFLDALGLNLLKLDHVKEAQKSASEQRSDCGRPLWHIGLYTYIASQLIGSTIALSKFFFYHQYFIFIFIFILIILSSLDYLKTQILVGTKITRKDVSGTCVVVASVIWIVVFGGMYNGDDPEDTISLENLKLLFTRPIFIIYFSALNIITFSGLIFAIWSRWILADDNRKRNSQLFFNMKPKRMYRIVGLMFSLEGGMLASETLLLAKSGVKLFTLSVNSQVNQFTDNTSRFILLALLVTAVLQAVQYVHKIFLLEQKERGTVIVYCLNTALKLYSSVVVVPVFYGTYTALGLVNTIIYLDEIGNYPGWAITLVFVGIGVLIYGVYLLSSKPDPSSRHLEGDGEEQEEIEIIDENHPQEQHQRRREPEETNSQAEEITQVMYHNKSWPSAQDEKHQHARLQNYFAASSPSLTIPPPPIPPPLSPPSADLSLQTTIHPPPSCSSPPIISNNQGLNDSVTSELPPPLSRSEIQQSHYGWWKRLNNIFQRKRRPFPTEQVETGGTGESTEMAMQSMRRRYTNENSNTPSSPPLPRTSDSNLDMGIVPPTIIKVKP</sequence>
<keyword evidence="4 6" id="KW-0472">Membrane</keyword>
<dbReference type="GO" id="GO:0016020">
    <property type="term" value="C:membrane"/>
    <property type="evidence" value="ECO:0007669"/>
    <property type="project" value="UniProtKB-SubCell"/>
</dbReference>
<keyword evidence="2 6" id="KW-0812">Transmembrane</keyword>
<feature type="transmembrane region" description="Helical" evidence="6">
    <location>
        <begin position="119"/>
        <end position="138"/>
    </location>
</feature>
<feature type="transmembrane region" description="Helical" evidence="6">
    <location>
        <begin position="252"/>
        <end position="273"/>
    </location>
</feature>
<feature type="region of interest" description="Disordered" evidence="5">
    <location>
        <begin position="510"/>
        <end position="572"/>
    </location>
</feature>
<evidence type="ECO:0000256" key="4">
    <source>
        <dbReference type="ARBA" id="ARBA00023136"/>
    </source>
</evidence>
<feature type="compositionally biased region" description="Polar residues" evidence="5">
    <location>
        <begin position="469"/>
        <end position="479"/>
    </location>
</feature>
<evidence type="ECO:0000256" key="5">
    <source>
        <dbReference type="SAM" id="MobiDB-lite"/>
    </source>
</evidence>
<evidence type="ECO:0000256" key="3">
    <source>
        <dbReference type="ARBA" id="ARBA00022989"/>
    </source>
</evidence>
<reference evidence="7 8" key="1">
    <citation type="submission" date="2020-12" db="EMBL/GenBank/DDBJ databases">
        <title>Metabolic potential, ecology and presence of endohyphal bacteria is reflected in genomic diversity of Mucoromycotina.</title>
        <authorList>
            <person name="Muszewska A."/>
            <person name="Okrasinska A."/>
            <person name="Steczkiewicz K."/>
            <person name="Drgas O."/>
            <person name="Orlowska M."/>
            <person name="Perlinska-Lenart U."/>
            <person name="Aleksandrzak-Piekarczyk T."/>
            <person name="Szatraj K."/>
            <person name="Zielenkiewicz U."/>
            <person name="Pilsyk S."/>
            <person name="Malc E."/>
            <person name="Mieczkowski P."/>
            <person name="Kruszewska J.S."/>
            <person name="Biernat P."/>
            <person name="Pawlowska J."/>
        </authorList>
    </citation>
    <scope>NUCLEOTIDE SEQUENCE [LARGE SCALE GENOMIC DNA]</scope>
    <source>
        <strain evidence="7 8">CBS 142.35</strain>
    </source>
</reference>
<dbReference type="PANTHER" id="PTHR12570:SF82">
    <property type="entry name" value="NIPA-LIKE PROTEIN 3"/>
    <property type="match status" value="1"/>
</dbReference>
<feature type="compositionally biased region" description="Polar residues" evidence="5">
    <location>
        <begin position="516"/>
        <end position="529"/>
    </location>
</feature>
<feature type="transmembrane region" description="Helical" evidence="6">
    <location>
        <begin position="294"/>
        <end position="320"/>
    </location>
</feature>
<feature type="transmembrane region" description="Helical" evidence="6">
    <location>
        <begin position="158"/>
        <end position="184"/>
    </location>
</feature>
<gene>
    <name evidence="7" type="ORF">INT45_012008</name>
</gene>
<dbReference type="PANTHER" id="PTHR12570">
    <property type="match status" value="1"/>
</dbReference>
<feature type="region of interest" description="Disordered" evidence="5">
    <location>
        <begin position="354"/>
        <end position="393"/>
    </location>
</feature>
<evidence type="ECO:0000256" key="2">
    <source>
        <dbReference type="ARBA" id="ARBA00022692"/>
    </source>
</evidence>
<protein>
    <submittedName>
        <fullName evidence="7">Uncharacterized protein</fullName>
    </submittedName>
</protein>
<feature type="compositionally biased region" description="Basic and acidic residues" evidence="5">
    <location>
        <begin position="373"/>
        <end position="388"/>
    </location>
</feature>
<evidence type="ECO:0000313" key="7">
    <source>
        <dbReference type="EMBL" id="KAG2227984.1"/>
    </source>
</evidence>
<name>A0A8H7SCV2_9FUNG</name>
<feature type="region of interest" description="Disordered" evidence="5">
    <location>
        <begin position="427"/>
        <end position="487"/>
    </location>
</feature>
<feature type="transmembrane region" description="Helical" evidence="6">
    <location>
        <begin position="205"/>
        <end position="227"/>
    </location>
</feature>
<keyword evidence="8" id="KW-1185">Reference proteome</keyword>
<dbReference type="AlphaFoldDB" id="A0A8H7SCV2"/>
<evidence type="ECO:0000256" key="6">
    <source>
        <dbReference type="SAM" id="Phobius"/>
    </source>
</evidence>
<dbReference type="Proteomes" id="UP000646827">
    <property type="component" value="Unassembled WGS sequence"/>
</dbReference>
<dbReference type="InterPro" id="IPR008521">
    <property type="entry name" value="Mg_trans_NIPA"/>
</dbReference>
<feature type="transmembrane region" description="Helical" evidence="6">
    <location>
        <begin position="6"/>
        <end position="33"/>
    </location>
</feature>
<dbReference type="EMBL" id="JAEPRB010000003">
    <property type="protein sequence ID" value="KAG2227984.1"/>
    <property type="molecule type" value="Genomic_DNA"/>
</dbReference>
<dbReference type="OrthoDB" id="165382at2759"/>
<accession>A0A8H7SCV2</accession>
<feature type="transmembrane region" description="Helical" evidence="6">
    <location>
        <begin position="80"/>
        <end position="98"/>
    </location>
</feature>
<comment type="subcellular location">
    <subcellularLocation>
        <location evidence="1">Membrane</location>
        <topology evidence="1">Multi-pass membrane protein</topology>
    </subcellularLocation>
</comment>
<feature type="compositionally biased region" description="Pro residues" evidence="5">
    <location>
        <begin position="432"/>
        <end position="444"/>
    </location>
</feature>
<feature type="transmembrane region" description="Helical" evidence="6">
    <location>
        <begin position="326"/>
        <end position="348"/>
    </location>
</feature>